<evidence type="ECO:0000259" key="10">
    <source>
        <dbReference type="Pfam" id="PF01138"/>
    </source>
</evidence>
<comment type="similarity">
    <text evidence="3">Belongs to the RNase PH family.</text>
</comment>
<evidence type="ECO:0000256" key="9">
    <source>
        <dbReference type="ARBA" id="ARBA00030617"/>
    </source>
</evidence>
<protein>
    <recommendedName>
        <fullName evidence="9">Ribosomal RNA-processing protein 43</fullName>
    </recommendedName>
</protein>
<evidence type="ECO:0000313" key="13">
    <source>
        <dbReference type="Proteomes" id="UP001213623"/>
    </source>
</evidence>
<dbReference type="GO" id="GO:0071035">
    <property type="term" value="P:nuclear polyadenylation-dependent rRNA catabolic process"/>
    <property type="evidence" value="ECO:0007669"/>
    <property type="project" value="TreeGrafter"/>
</dbReference>
<organism evidence="12 13">
    <name type="scientific">Malassezia nana</name>
    <dbReference type="NCBI Taxonomy" id="180528"/>
    <lineage>
        <taxon>Eukaryota</taxon>
        <taxon>Fungi</taxon>
        <taxon>Dikarya</taxon>
        <taxon>Basidiomycota</taxon>
        <taxon>Ustilaginomycotina</taxon>
        <taxon>Malasseziomycetes</taxon>
        <taxon>Malasseziales</taxon>
        <taxon>Malasseziaceae</taxon>
        <taxon>Malassezia</taxon>
    </lineage>
</organism>
<dbReference type="GO" id="GO:0034473">
    <property type="term" value="P:U1 snRNA 3'-end processing"/>
    <property type="evidence" value="ECO:0007669"/>
    <property type="project" value="TreeGrafter"/>
</dbReference>
<keyword evidence="4" id="KW-0963">Cytoplasm</keyword>
<dbReference type="GO" id="GO:0035925">
    <property type="term" value="F:mRNA 3'-UTR AU-rich region binding"/>
    <property type="evidence" value="ECO:0007669"/>
    <property type="project" value="TreeGrafter"/>
</dbReference>
<dbReference type="InterPro" id="IPR020568">
    <property type="entry name" value="Ribosomal_Su5_D2-typ_SF"/>
</dbReference>
<comment type="subcellular location">
    <subcellularLocation>
        <location evidence="1">Cytoplasm</location>
    </subcellularLocation>
    <subcellularLocation>
        <location evidence="2">Nucleus</location>
        <location evidence="2">Nucleolus</location>
    </subcellularLocation>
</comment>
<dbReference type="AlphaFoldDB" id="A0AAF0EIY8"/>
<evidence type="ECO:0000256" key="1">
    <source>
        <dbReference type="ARBA" id="ARBA00004496"/>
    </source>
</evidence>
<dbReference type="InterPro" id="IPR001247">
    <property type="entry name" value="ExoRNase_PH_dom1"/>
</dbReference>
<proteinExistence type="inferred from homology"/>
<keyword evidence="5" id="KW-0698">rRNA processing</keyword>
<evidence type="ECO:0000256" key="6">
    <source>
        <dbReference type="ARBA" id="ARBA00022835"/>
    </source>
</evidence>
<dbReference type="GO" id="GO:0016075">
    <property type="term" value="P:rRNA catabolic process"/>
    <property type="evidence" value="ECO:0007669"/>
    <property type="project" value="TreeGrafter"/>
</dbReference>
<dbReference type="Gene3D" id="3.30.230.70">
    <property type="entry name" value="GHMP Kinase, N-terminal domain"/>
    <property type="match status" value="1"/>
</dbReference>
<dbReference type="GO" id="GO:0000176">
    <property type="term" value="C:nuclear exosome (RNase complex)"/>
    <property type="evidence" value="ECO:0007669"/>
    <property type="project" value="TreeGrafter"/>
</dbReference>
<dbReference type="Pfam" id="PF01138">
    <property type="entry name" value="RNase_PH"/>
    <property type="match status" value="1"/>
</dbReference>
<evidence type="ECO:0000256" key="4">
    <source>
        <dbReference type="ARBA" id="ARBA00022490"/>
    </source>
</evidence>
<dbReference type="InterPro" id="IPR015847">
    <property type="entry name" value="ExoRNase_PH_dom2"/>
</dbReference>
<dbReference type="GO" id="GO:0034475">
    <property type="term" value="P:U4 snRNA 3'-end processing"/>
    <property type="evidence" value="ECO:0007669"/>
    <property type="project" value="TreeGrafter"/>
</dbReference>
<dbReference type="Pfam" id="PF03725">
    <property type="entry name" value="RNase_PH_C"/>
    <property type="match status" value="1"/>
</dbReference>
<keyword evidence="7" id="KW-0694">RNA-binding</keyword>
<gene>
    <name evidence="12" type="ORF">MNAN1_001522</name>
</gene>
<keyword evidence="8" id="KW-0539">Nucleus</keyword>
<evidence type="ECO:0000256" key="8">
    <source>
        <dbReference type="ARBA" id="ARBA00023242"/>
    </source>
</evidence>
<dbReference type="GO" id="GO:0034476">
    <property type="term" value="P:U5 snRNA 3'-end processing"/>
    <property type="evidence" value="ECO:0007669"/>
    <property type="project" value="TreeGrafter"/>
</dbReference>
<dbReference type="InterPro" id="IPR027408">
    <property type="entry name" value="PNPase/RNase_PH_dom_sf"/>
</dbReference>
<evidence type="ECO:0000256" key="7">
    <source>
        <dbReference type="ARBA" id="ARBA00022884"/>
    </source>
</evidence>
<dbReference type="SUPFAM" id="SSF55666">
    <property type="entry name" value="Ribonuclease PH domain 2-like"/>
    <property type="match status" value="1"/>
</dbReference>
<accession>A0AAF0EIY8</accession>
<dbReference type="InterPro" id="IPR036345">
    <property type="entry name" value="ExoRNase_PH_dom2_sf"/>
</dbReference>
<keyword evidence="13" id="KW-1185">Reference proteome</keyword>
<keyword evidence="6" id="KW-0271">Exosome</keyword>
<evidence type="ECO:0000313" key="12">
    <source>
        <dbReference type="EMBL" id="WFD26539.1"/>
    </source>
</evidence>
<sequence>MAASTRSPEGAAMTTFKKLYPSDYLQRHLEQGVREDGRGLGEARTASMALGTLSHAQGSALVRWGQGTMVVAGVHAELCRPAYERPDEGFLVPSVDLSPLCSPQYKAGPPSEDAQIVAHQLRLFLDASGILPRTSLCVEPGVAVWTVYVDVVCLSADGAVLDAAALAAVAALYDCQLPVPVSVPSVDQAVFSAHDTRPLALEGLPILTTFGVFDTTYLLADLTALEESLSAGRLYVGLEEAPNGDEPFWIQVLGLCAVRHPHALASTDLVQHCLAAAQNRAAQLRTLLREARANAKC</sequence>
<dbReference type="GO" id="GO:0071028">
    <property type="term" value="P:nuclear mRNA surveillance"/>
    <property type="evidence" value="ECO:0007669"/>
    <property type="project" value="TreeGrafter"/>
</dbReference>
<dbReference type="GO" id="GO:0000467">
    <property type="term" value="P:exonucleolytic trimming to generate mature 3'-end of 5.8S rRNA from tricistronic rRNA transcript (SSU-rRNA, 5.8S rRNA, LSU-rRNA)"/>
    <property type="evidence" value="ECO:0007669"/>
    <property type="project" value="TreeGrafter"/>
</dbReference>
<evidence type="ECO:0000256" key="2">
    <source>
        <dbReference type="ARBA" id="ARBA00004604"/>
    </source>
</evidence>
<evidence type="ECO:0000256" key="3">
    <source>
        <dbReference type="ARBA" id="ARBA00006678"/>
    </source>
</evidence>
<reference evidence="12" key="1">
    <citation type="submission" date="2023-03" db="EMBL/GenBank/DDBJ databases">
        <title>Mating type loci evolution in Malassezia.</title>
        <authorList>
            <person name="Coelho M.A."/>
        </authorList>
    </citation>
    <scope>NUCLEOTIDE SEQUENCE</scope>
    <source>
        <strain evidence="12">CBS 9557</strain>
    </source>
</reference>
<dbReference type="GO" id="GO:0005730">
    <property type="term" value="C:nucleolus"/>
    <property type="evidence" value="ECO:0007669"/>
    <property type="project" value="UniProtKB-SubCell"/>
</dbReference>
<dbReference type="PANTHER" id="PTHR11097">
    <property type="entry name" value="EXOSOME COMPLEX EXONUCLEASE RIBOSOMAL RNA PROCESSING PROTEIN"/>
    <property type="match status" value="1"/>
</dbReference>
<dbReference type="GO" id="GO:0000177">
    <property type="term" value="C:cytoplasmic exosome (RNase complex)"/>
    <property type="evidence" value="ECO:0007669"/>
    <property type="project" value="TreeGrafter"/>
</dbReference>
<name>A0AAF0EIY8_9BASI</name>
<dbReference type="EMBL" id="CP119894">
    <property type="protein sequence ID" value="WFD26539.1"/>
    <property type="molecule type" value="Genomic_DNA"/>
</dbReference>
<dbReference type="GO" id="GO:0071038">
    <property type="term" value="P:TRAMP-dependent tRNA surveillance pathway"/>
    <property type="evidence" value="ECO:0007669"/>
    <property type="project" value="TreeGrafter"/>
</dbReference>
<dbReference type="InterPro" id="IPR050590">
    <property type="entry name" value="Exosome_comp_Rrp42_subfam"/>
</dbReference>
<feature type="domain" description="Exoribonuclease phosphorolytic" evidence="11">
    <location>
        <begin position="203"/>
        <end position="241"/>
    </location>
</feature>
<evidence type="ECO:0000256" key="5">
    <source>
        <dbReference type="ARBA" id="ARBA00022552"/>
    </source>
</evidence>
<dbReference type="SUPFAM" id="SSF54211">
    <property type="entry name" value="Ribosomal protein S5 domain 2-like"/>
    <property type="match status" value="1"/>
</dbReference>
<dbReference type="Proteomes" id="UP001213623">
    <property type="component" value="Chromosome 3"/>
</dbReference>
<feature type="domain" description="Exoribonuclease phosphorolytic" evidence="10">
    <location>
        <begin position="42"/>
        <end position="178"/>
    </location>
</feature>
<dbReference type="PANTHER" id="PTHR11097:SF9">
    <property type="entry name" value="EXOSOME COMPLEX COMPONENT RRP43"/>
    <property type="match status" value="1"/>
</dbReference>
<evidence type="ECO:0000259" key="11">
    <source>
        <dbReference type="Pfam" id="PF03725"/>
    </source>
</evidence>